<gene>
    <name evidence="3" type="ORF">DBV39_11295</name>
</gene>
<feature type="domain" description="Phasin" evidence="2">
    <location>
        <begin position="7"/>
        <end position="103"/>
    </location>
</feature>
<evidence type="ECO:0000313" key="3">
    <source>
        <dbReference type="EMBL" id="AWB34190.1"/>
    </source>
</evidence>
<evidence type="ECO:0000259" key="2">
    <source>
        <dbReference type="Pfam" id="PF09361"/>
    </source>
</evidence>
<proteinExistence type="predicted"/>
<dbReference type="InterPro" id="IPR018968">
    <property type="entry name" value="Phasin"/>
</dbReference>
<dbReference type="KEGG" id="boz:DBV39_11295"/>
<dbReference type="Pfam" id="PF09361">
    <property type="entry name" value="Phasin_2"/>
    <property type="match status" value="1"/>
</dbReference>
<dbReference type="NCBIfam" id="TIGR01841">
    <property type="entry name" value="phasin"/>
    <property type="match status" value="1"/>
</dbReference>
<organism evidence="3 4">
    <name type="scientific">Orrella marina</name>
    <dbReference type="NCBI Taxonomy" id="2163011"/>
    <lineage>
        <taxon>Bacteria</taxon>
        <taxon>Pseudomonadati</taxon>
        <taxon>Pseudomonadota</taxon>
        <taxon>Betaproteobacteria</taxon>
        <taxon>Burkholderiales</taxon>
        <taxon>Alcaligenaceae</taxon>
        <taxon>Orrella</taxon>
    </lineage>
</organism>
<feature type="region of interest" description="Disordered" evidence="1">
    <location>
        <begin position="172"/>
        <end position="196"/>
    </location>
</feature>
<reference evidence="3 4" key="1">
    <citation type="submission" date="2018-04" db="EMBL/GenBank/DDBJ databases">
        <title>Bordetella sp. HZ20 isolated from seawater.</title>
        <authorList>
            <person name="Sun C."/>
        </authorList>
    </citation>
    <scope>NUCLEOTIDE SEQUENCE [LARGE SCALE GENOMIC DNA]</scope>
    <source>
        <strain evidence="3 4">HZ20</strain>
    </source>
</reference>
<dbReference type="AlphaFoldDB" id="A0A2R4XK65"/>
<sequence>MTKMPKEIIDSQKATVDAFMAVQGTLFSGFEKLVDLNLKVIKATMDEVNEKAHEAMDVKDAQEAVAMSSSMVQPSAEKAMAYSKHVYDIVSGVQAELSKVVEGKIAENQKQVSETIDQMTRNAPSGSESAVAMLKSSMAQANAAYESMTKAAKQAADVTEKNLHAATAATMKAASDAATGAAKTAARATTTRRNDA</sequence>
<keyword evidence="4" id="KW-1185">Reference proteome</keyword>
<accession>A0A2R4XK65</accession>
<dbReference type="Proteomes" id="UP000244571">
    <property type="component" value="Chromosome"/>
</dbReference>
<evidence type="ECO:0000256" key="1">
    <source>
        <dbReference type="SAM" id="MobiDB-lite"/>
    </source>
</evidence>
<dbReference type="InterPro" id="IPR010127">
    <property type="entry name" value="Phasin_subfam-1"/>
</dbReference>
<dbReference type="OrthoDB" id="5298576at2"/>
<protein>
    <submittedName>
        <fullName evidence="3">Phasin (PHA-granule associated protein)</fullName>
    </submittedName>
</protein>
<name>A0A2R4XK65_9BURK</name>
<dbReference type="EMBL" id="CP028901">
    <property type="protein sequence ID" value="AWB34190.1"/>
    <property type="molecule type" value="Genomic_DNA"/>
</dbReference>
<evidence type="ECO:0000313" key="4">
    <source>
        <dbReference type="Proteomes" id="UP000244571"/>
    </source>
</evidence>
<dbReference type="RefSeq" id="WP_108621606.1">
    <property type="nucleotide sequence ID" value="NZ_CP028901.1"/>
</dbReference>